<evidence type="ECO:0008006" key="2">
    <source>
        <dbReference type="Google" id="ProtNLM"/>
    </source>
</evidence>
<dbReference type="EMBL" id="BKCJ011184770">
    <property type="protein sequence ID" value="GFD00414.1"/>
    <property type="molecule type" value="Genomic_DNA"/>
</dbReference>
<protein>
    <recommendedName>
        <fullName evidence="2">Myb/SANT-like domain-containing protein</fullName>
    </recommendedName>
</protein>
<evidence type="ECO:0000313" key="1">
    <source>
        <dbReference type="EMBL" id="GFD00414.1"/>
    </source>
</evidence>
<name>A0A699SUI8_TANCI</name>
<comment type="caution">
    <text evidence="1">The sequence shown here is derived from an EMBL/GenBank/DDBJ whole genome shotgun (WGS) entry which is preliminary data.</text>
</comment>
<reference evidence="1" key="1">
    <citation type="journal article" date="2019" name="Sci. Rep.">
        <title>Draft genome of Tanacetum cinerariifolium, the natural source of mosquito coil.</title>
        <authorList>
            <person name="Yamashiro T."/>
            <person name="Shiraishi A."/>
            <person name="Satake H."/>
            <person name="Nakayama K."/>
        </authorList>
    </citation>
    <scope>NUCLEOTIDE SEQUENCE</scope>
</reference>
<proteinExistence type="predicted"/>
<dbReference type="AlphaFoldDB" id="A0A699SUI8"/>
<sequence>MTGVSRGKGRQPWTEEEDKMLVDALMELHVSGKFVYADIESNYVHAVHQLMDPDKRNFYSPNSIRYRMKGMYTEFDIV</sequence>
<gene>
    <name evidence="1" type="ORF">Tci_872383</name>
</gene>
<accession>A0A699SUI8</accession>
<organism evidence="1">
    <name type="scientific">Tanacetum cinerariifolium</name>
    <name type="common">Dalmatian daisy</name>
    <name type="synonym">Chrysanthemum cinerariifolium</name>
    <dbReference type="NCBI Taxonomy" id="118510"/>
    <lineage>
        <taxon>Eukaryota</taxon>
        <taxon>Viridiplantae</taxon>
        <taxon>Streptophyta</taxon>
        <taxon>Embryophyta</taxon>
        <taxon>Tracheophyta</taxon>
        <taxon>Spermatophyta</taxon>
        <taxon>Magnoliopsida</taxon>
        <taxon>eudicotyledons</taxon>
        <taxon>Gunneridae</taxon>
        <taxon>Pentapetalae</taxon>
        <taxon>asterids</taxon>
        <taxon>campanulids</taxon>
        <taxon>Asterales</taxon>
        <taxon>Asteraceae</taxon>
        <taxon>Asteroideae</taxon>
        <taxon>Anthemideae</taxon>
        <taxon>Anthemidinae</taxon>
        <taxon>Tanacetum</taxon>
    </lineage>
</organism>